<evidence type="ECO:0000256" key="1">
    <source>
        <dbReference type="ARBA" id="ARBA00001971"/>
    </source>
</evidence>
<evidence type="ECO:0000256" key="7">
    <source>
        <dbReference type="ARBA" id="ARBA00023033"/>
    </source>
</evidence>
<accession>A0A1X7UH80</accession>
<dbReference type="OrthoDB" id="1470350at2759"/>
<name>A0A1X7UH80_AMPQE</name>
<dbReference type="eggNOG" id="KOG0158">
    <property type="taxonomic scope" value="Eukaryota"/>
</dbReference>
<dbReference type="PRINTS" id="PR00463">
    <property type="entry name" value="EP450I"/>
</dbReference>
<dbReference type="CDD" id="cd11055">
    <property type="entry name" value="CYP3A-like"/>
    <property type="match status" value="1"/>
</dbReference>
<dbReference type="SUPFAM" id="SSF48264">
    <property type="entry name" value="Cytochrome P450"/>
    <property type="match status" value="1"/>
</dbReference>
<keyword evidence="12" id="KW-1185">Reference proteome</keyword>
<dbReference type="PANTHER" id="PTHR24302">
    <property type="entry name" value="CYTOCHROME P450 FAMILY 3"/>
    <property type="match status" value="1"/>
</dbReference>
<keyword evidence="7 10" id="KW-0503">Monooxygenase</keyword>
<dbReference type="Proteomes" id="UP000007879">
    <property type="component" value="Unassembled WGS sequence"/>
</dbReference>
<comment type="similarity">
    <text evidence="2 10">Belongs to the cytochrome P450 family.</text>
</comment>
<evidence type="ECO:0000256" key="3">
    <source>
        <dbReference type="ARBA" id="ARBA00022617"/>
    </source>
</evidence>
<organism evidence="11">
    <name type="scientific">Amphimedon queenslandica</name>
    <name type="common">Sponge</name>
    <dbReference type="NCBI Taxonomy" id="400682"/>
    <lineage>
        <taxon>Eukaryota</taxon>
        <taxon>Metazoa</taxon>
        <taxon>Porifera</taxon>
        <taxon>Demospongiae</taxon>
        <taxon>Heteroscleromorpha</taxon>
        <taxon>Haplosclerida</taxon>
        <taxon>Niphatidae</taxon>
        <taxon>Amphimedon</taxon>
    </lineage>
</organism>
<dbReference type="AlphaFoldDB" id="A0A1X7UH80"/>
<dbReference type="InterPro" id="IPR050705">
    <property type="entry name" value="Cytochrome_P450_3A"/>
</dbReference>
<evidence type="ECO:0000313" key="11">
    <source>
        <dbReference type="EnsemblMetazoa" id="Aqu2.1.27122_001"/>
    </source>
</evidence>
<dbReference type="STRING" id="400682.A0A1X7UH80"/>
<comment type="function">
    <text evidence="8">Cytochromes P450 are a group of heme-thiolate monooxygenases. They oxidize a variety of structurally unrelated compounds, including steroids, fatty acids, and xenobiotics.</text>
</comment>
<keyword evidence="3 9" id="KW-0349">Heme</keyword>
<dbReference type="PRINTS" id="PR00385">
    <property type="entry name" value="P450"/>
</dbReference>
<dbReference type="GO" id="GO:0005506">
    <property type="term" value="F:iron ion binding"/>
    <property type="evidence" value="ECO:0007669"/>
    <property type="project" value="InterPro"/>
</dbReference>
<dbReference type="InterPro" id="IPR002401">
    <property type="entry name" value="Cyt_P450_E_grp-I"/>
</dbReference>
<gene>
    <name evidence="11" type="primary">100632078</name>
</gene>
<evidence type="ECO:0000256" key="4">
    <source>
        <dbReference type="ARBA" id="ARBA00022723"/>
    </source>
</evidence>
<sequence>MFLILILVFIPSVLLLIWYRHYYIPYKVFSRLGIAHPPVEPFTGNVNGILRQGTLESMEKGVRENGNVYGFYIGISRWLVISNLEILKEIFIKRFDQFPQRAVEPFLIVFFRGEIPPGLIFMEDKQWRVIKPIVSPSFSSRKLKMMTPLIERSCTSLNERMSQISETNKSYDVYDVFGQFTMETVLGAAFGSQVNVLKGEGDSLTEAAARVLAEVDISVILWNNIISSHFSGLLELFLSLFGDFLSIPAKKHFSELILIGYELIKQRRASEDPSQNKDFLQLLMDARSTPEGGGAPSNNVKDSLSDKEIVGLCIDFMLAGYETTKNTMSYISYLLANNDEKQEILCTAIDEYYQENEYASLYDASHDIQYLDWVVSEGLRMYPPVTRISRYCSETSVINGVTIPKETCVQVPVKYLHYSPEHWDQPDEFMPDRFSPEGKEGRHPLCYVPFGYGQRSCIGMRFALMEIKMALTAVLRDFKFEISNDTQIPLKLKQGITQYPVDGVHLKVVKRK</sequence>
<keyword evidence="5 10" id="KW-0560">Oxidoreductase</keyword>
<protein>
    <recommendedName>
        <fullName evidence="13">Cytochrome P450</fullName>
    </recommendedName>
</protein>
<evidence type="ECO:0000256" key="10">
    <source>
        <dbReference type="RuleBase" id="RU000461"/>
    </source>
</evidence>
<evidence type="ECO:0000256" key="8">
    <source>
        <dbReference type="ARBA" id="ARBA00043906"/>
    </source>
</evidence>
<dbReference type="InterPro" id="IPR036396">
    <property type="entry name" value="Cyt_P450_sf"/>
</dbReference>
<proteinExistence type="inferred from homology"/>
<evidence type="ECO:0000256" key="2">
    <source>
        <dbReference type="ARBA" id="ARBA00010617"/>
    </source>
</evidence>
<dbReference type="GO" id="GO:0016705">
    <property type="term" value="F:oxidoreductase activity, acting on paired donors, with incorporation or reduction of molecular oxygen"/>
    <property type="evidence" value="ECO:0007669"/>
    <property type="project" value="InterPro"/>
</dbReference>
<dbReference type="Pfam" id="PF00067">
    <property type="entry name" value="p450"/>
    <property type="match status" value="1"/>
</dbReference>
<comment type="cofactor">
    <cofactor evidence="1 9">
        <name>heme</name>
        <dbReference type="ChEBI" id="CHEBI:30413"/>
    </cofactor>
</comment>
<dbReference type="EnsemblMetazoa" id="XM_019998633.1">
    <property type="protein sequence ID" value="XP_019854192.1"/>
    <property type="gene ID" value="LOC100632078"/>
</dbReference>
<dbReference type="Gene3D" id="1.10.630.10">
    <property type="entry name" value="Cytochrome P450"/>
    <property type="match status" value="1"/>
</dbReference>
<dbReference type="KEGG" id="aqu:100632078"/>
<evidence type="ECO:0000256" key="9">
    <source>
        <dbReference type="PIRSR" id="PIRSR602401-1"/>
    </source>
</evidence>
<evidence type="ECO:0000256" key="6">
    <source>
        <dbReference type="ARBA" id="ARBA00023004"/>
    </source>
</evidence>
<dbReference type="PANTHER" id="PTHR24302:SF15">
    <property type="entry name" value="FATTY-ACID PEROXYGENASE"/>
    <property type="match status" value="1"/>
</dbReference>
<keyword evidence="6 9" id="KW-0408">Iron</keyword>
<evidence type="ECO:0008006" key="13">
    <source>
        <dbReference type="Google" id="ProtNLM"/>
    </source>
</evidence>
<evidence type="ECO:0000313" key="12">
    <source>
        <dbReference type="Proteomes" id="UP000007879"/>
    </source>
</evidence>
<evidence type="ECO:0000256" key="5">
    <source>
        <dbReference type="ARBA" id="ARBA00023002"/>
    </source>
</evidence>
<dbReference type="InterPro" id="IPR017972">
    <property type="entry name" value="Cyt_P450_CS"/>
</dbReference>
<dbReference type="InParanoid" id="A0A1X7UH80"/>
<reference evidence="11" key="2">
    <citation type="submission" date="2017-05" db="UniProtKB">
        <authorList>
            <consortium name="EnsemblMetazoa"/>
        </authorList>
    </citation>
    <scope>IDENTIFICATION</scope>
</reference>
<dbReference type="EnsemblMetazoa" id="Aqu2.1.27122_001">
    <property type="protein sequence ID" value="Aqu2.1.27122_001"/>
    <property type="gene ID" value="Aqu2.1.27122"/>
</dbReference>
<dbReference type="FunFam" id="1.10.630.10:FF:000182">
    <property type="entry name" value="Cytochrome P450 3A4"/>
    <property type="match status" value="1"/>
</dbReference>
<dbReference type="InterPro" id="IPR001128">
    <property type="entry name" value="Cyt_P450"/>
</dbReference>
<dbReference type="PROSITE" id="PS00086">
    <property type="entry name" value="CYTOCHROME_P450"/>
    <property type="match status" value="1"/>
</dbReference>
<feature type="binding site" description="axial binding residue" evidence="9">
    <location>
        <position position="457"/>
    </location>
    <ligand>
        <name>heme</name>
        <dbReference type="ChEBI" id="CHEBI:30413"/>
    </ligand>
    <ligandPart>
        <name>Fe</name>
        <dbReference type="ChEBI" id="CHEBI:18248"/>
    </ligandPart>
</feature>
<dbReference type="GO" id="GO:0020037">
    <property type="term" value="F:heme binding"/>
    <property type="evidence" value="ECO:0007669"/>
    <property type="project" value="InterPro"/>
</dbReference>
<keyword evidence="4 9" id="KW-0479">Metal-binding</keyword>
<reference evidence="12" key="1">
    <citation type="journal article" date="2010" name="Nature">
        <title>The Amphimedon queenslandica genome and the evolution of animal complexity.</title>
        <authorList>
            <person name="Srivastava M."/>
            <person name="Simakov O."/>
            <person name="Chapman J."/>
            <person name="Fahey B."/>
            <person name="Gauthier M.E."/>
            <person name="Mitros T."/>
            <person name="Richards G.S."/>
            <person name="Conaco C."/>
            <person name="Dacre M."/>
            <person name="Hellsten U."/>
            <person name="Larroux C."/>
            <person name="Putnam N.H."/>
            <person name="Stanke M."/>
            <person name="Adamska M."/>
            <person name="Darling A."/>
            <person name="Degnan S.M."/>
            <person name="Oakley T.H."/>
            <person name="Plachetzki D.C."/>
            <person name="Zhai Y."/>
            <person name="Adamski M."/>
            <person name="Calcino A."/>
            <person name="Cummins S.F."/>
            <person name="Goodstein D.M."/>
            <person name="Harris C."/>
            <person name="Jackson D.J."/>
            <person name="Leys S.P."/>
            <person name="Shu S."/>
            <person name="Woodcroft B.J."/>
            <person name="Vervoort M."/>
            <person name="Kosik K.S."/>
            <person name="Manning G."/>
            <person name="Degnan B.M."/>
            <person name="Rokhsar D.S."/>
        </authorList>
    </citation>
    <scope>NUCLEOTIDE SEQUENCE [LARGE SCALE GENOMIC DNA]</scope>
</reference>
<dbReference type="GO" id="GO:0008395">
    <property type="term" value="F:steroid hydroxylase activity"/>
    <property type="evidence" value="ECO:0007669"/>
    <property type="project" value="TreeGrafter"/>
</dbReference>